<evidence type="ECO:0000313" key="1">
    <source>
        <dbReference type="EMBL" id="OGE47818.1"/>
    </source>
</evidence>
<dbReference type="RefSeq" id="XP_022483275.1">
    <property type="nucleotide sequence ID" value="XM_022636850.1"/>
</dbReference>
<evidence type="ECO:0000313" key="2">
    <source>
        <dbReference type="Proteomes" id="UP000177622"/>
    </source>
</evidence>
<dbReference type="EMBL" id="LXJU01000036">
    <property type="protein sequence ID" value="OGE47818.1"/>
    <property type="molecule type" value="Genomic_DNA"/>
</dbReference>
<dbReference type="STRING" id="1835702.A0A1F5L3K2"/>
<accession>A0A1F5L3K2</accession>
<dbReference type="OrthoDB" id="4151048at2759"/>
<gene>
    <name evidence="1" type="ORF">PENARI_c036G03082</name>
</gene>
<organism evidence="1 2">
    <name type="scientific">Penicillium arizonense</name>
    <dbReference type="NCBI Taxonomy" id="1835702"/>
    <lineage>
        <taxon>Eukaryota</taxon>
        <taxon>Fungi</taxon>
        <taxon>Dikarya</taxon>
        <taxon>Ascomycota</taxon>
        <taxon>Pezizomycotina</taxon>
        <taxon>Eurotiomycetes</taxon>
        <taxon>Eurotiomycetidae</taxon>
        <taxon>Eurotiales</taxon>
        <taxon>Aspergillaceae</taxon>
        <taxon>Penicillium</taxon>
    </lineage>
</organism>
<reference evidence="1 2" key="1">
    <citation type="journal article" date="2016" name="Sci. Rep.">
        <title>Penicillium arizonense, a new, genome sequenced fungal species, reveals a high chemical diversity in secreted metabolites.</title>
        <authorList>
            <person name="Grijseels S."/>
            <person name="Nielsen J.C."/>
            <person name="Randelovic M."/>
            <person name="Nielsen J."/>
            <person name="Nielsen K.F."/>
            <person name="Workman M."/>
            <person name="Frisvad J.C."/>
        </authorList>
    </citation>
    <scope>NUCLEOTIDE SEQUENCE [LARGE SCALE GENOMIC DNA]</scope>
    <source>
        <strain evidence="1 2">CBS 141311</strain>
    </source>
</reference>
<proteinExistence type="predicted"/>
<dbReference type="GeneID" id="34581584"/>
<comment type="caution">
    <text evidence="1">The sequence shown here is derived from an EMBL/GenBank/DDBJ whole genome shotgun (WGS) entry which is preliminary data.</text>
</comment>
<name>A0A1F5L3K2_PENAI</name>
<protein>
    <submittedName>
        <fullName evidence="1">Uncharacterized protein</fullName>
    </submittedName>
</protein>
<dbReference type="AlphaFoldDB" id="A0A1F5L3K2"/>
<keyword evidence="2" id="KW-1185">Reference proteome</keyword>
<sequence length="249" mass="28418">MFSRRRYPPSKVYPEGYAEALEQQQKWLVCGLQELYRRIWAREGCSGDTLGYEFNEKPLTHDLLVRLGAMDQDYNNRFDEDLEAMRQRFWGHSKKLTPGSDVCKDSSDTVIPDQNRLLISRSYGYTRSTQSQEFKAGADQTSLPVHNASSSDYSQAHLPSGLFAEMEIIETLSYSGPVRNENQGAILDRSSEIDCVPFIQLTDPRSDCNECSPLLTLDTNFSTWAESSWGSSLYSSQPFFDPIFEEQLE</sequence>
<dbReference type="Proteomes" id="UP000177622">
    <property type="component" value="Unassembled WGS sequence"/>
</dbReference>